<dbReference type="Gene3D" id="1.10.530.10">
    <property type="match status" value="1"/>
</dbReference>
<dbReference type="InterPro" id="IPR008258">
    <property type="entry name" value="Transglycosylase_SLT_dom_1"/>
</dbReference>
<dbReference type="InterPro" id="IPR023346">
    <property type="entry name" value="Lysozyme-like_dom_sf"/>
</dbReference>
<dbReference type="EMBL" id="JAVFKY010000003">
    <property type="protein sequence ID" value="KAK5579928.1"/>
    <property type="molecule type" value="Genomic_DNA"/>
</dbReference>
<name>A0AAN7U5C0_9MYCE</name>
<dbReference type="InterPro" id="IPR001916">
    <property type="entry name" value="Glyco_hydro_22"/>
</dbReference>
<protein>
    <recommendedName>
        <fullName evidence="4">Transglycosylase SLT domain-containing protein</fullName>
    </recommendedName>
</protein>
<feature type="compositionally biased region" description="Low complexity" evidence="2">
    <location>
        <begin position="145"/>
        <end position="215"/>
    </location>
</feature>
<evidence type="ECO:0000256" key="3">
    <source>
        <dbReference type="SAM" id="SignalP"/>
    </source>
</evidence>
<sequence length="241" mass="24902">MFKNISKSIGFLVAIIALVKGDTYTCSQMQSLTSNYFKGPTQTTMLCISYYESSYNTQAVNPSSQATGLFQILPEHCGELCKTCTTPSDLLDPTINTECAKSILSSQGFKAWTTYSSGDCNGWDTCVAPSASTTSNTAGPSTTHAASSGPSTTHGASSSGPSSSGPHSSGPSSSGPHSSTSSDGSQDSTSSNPTSSNPTSSNPTSSNPTSSDPTTYTGSSSSGMFDYKGNYGGRQNIIKYY</sequence>
<organism evidence="5 6">
    <name type="scientific">Dictyostelium firmibasis</name>
    <dbReference type="NCBI Taxonomy" id="79012"/>
    <lineage>
        <taxon>Eukaryota</taxon>
        <taxon>Amoebozoa</taxon>
        <taxon>Evosea</taxon>
        <taxon>Eumycetozoa</taxon>
        <taxon>Dictyostelia</taxon>
        <taxon>Dictyosteliales</taxon>
        <taxon>Dictyosteliaceae</taxon>
        <taxon>Dictyostelium</taxon>
    </lineage>
</organism>
<dbReference type="SUPFAM" id="SSF53955">
    <property type="entry name" value="Lysozyme-like"/>
    <property type="match status" value="1"/>
</dbReference>
<dbReference type="PANTHER" id="PTHR11407:SF63">
    <property type="entry name" value="LYSOZYME C"/>
    <property type="match status" value="1"/>
</dbReference>
<evidence type="ECO:0000256" key="2">
    <source>
        <dbReference type="SAM" id="MobiDB-lite"/>
    </source>
</evidence>
<reference evidence="5 6" key="1">
    <citation type="submission" date="2023-11" db="EMBL/GenBank/DDBJ databases">
        <title>Dfirmibasis_genome.</title>
        <authorList>
            <person name="Edelbroek B."/>
            <person name="Kjellin J."/>
            <person name="Jerlstrom-Hultqvist J."/>
            <person name="Soderbom F."/>
        </authorList>
    </citation>
    <scope>NUCLEOTIDE SEQUENCE [LARGE SCALE GENOMIC DNA]</scope>
    <source>
        <strain evidence="5 6">TNS-C-14</strain>
    </source>
</reference>
<evidence type="ECO:0000313" key="6">
    <source>
        <dbReference type="Proteomes" id="UP001344447"/>
    </source>
</evidence>
<dbReference type="PANTHER" id="PTHR11407">
    <property type="entry name" value="LYSOZYME C"/>
    <property type="match status" value="1"/>
</dbReference>
<gene>
    <name evidence="5" type="ORF">RB653_009617</name>
</gene>
<feature type="chain" id="PRO_5042991865" description="Transglycosylase SLT domain-containing protein" evidence="3">
    <location>
        <begin position="22"/>
        <end position="241"/>
    </location>
</feature>
<keyword evidence="3" id="KW-0732">Signal</keyword>
<keyword evidence="6" id="KW-1185">Reference proteome</keyword>
<feature type="region of interest" description="Disordered" evidence="2">
    <location>
        <begin position="131"/>
        <end position="241"/>
    </location>
</feature>
<feature type="domain" description="Transglycosylase SLT" evidence="4">
    <location>
        <begin position="43"/>
        <end position="106"/>
    </location>
</feature>
<dbReference type="Pfam" id="PF01464">
    <property type="entry name" value="SLT"/>
    <property type="match status" value="1"/>
</dbReference>
<keyword evidence="1" id="KW-1015">Disulfide bond</keyword>
<dbReference type="SMART" id="SM00263">
    <property type="entry name" value="LYZ1"/>
    <property type="match status" value="1"/>
</dbReference>
<dbReference type="GO" id="GO:0003796">
    <property type="term" value="F:lysozyme activity"/>
    <property type="evidence" value="ECO:0007669"/>
    <property type="project" value="TreeGrafter"/>
</dbReference>
<evidence type="ECO:0000259" key="4">
    <source>
        <dbReference type="Pfam" id="PF01464"/>
    </source>
</evidence>
<dbReference type="Proteomes" id="UP001344447">
    <property type="component" value="Unassembled WGS sequence"/>
</dbReference>
<evidence type="ECO:0000256" key="1">
    <source>
        <dbReference type="ARBA" id="ARBA00023157"/>
    </source>
</evidence>
<proteinExistence type="predicted"/>
<feature type="compositionally biased region" description="Polar residues" evidence="2">
    <location>
        <begin position="131"/>
        <end position="144"/>
    </location>
</feature>
<feature type="signal peptide" evidence="3">
    <location>
        <begin position="1"/>
        <end position="21"/>
    </location>
</feature>
<evidence type="ECO:0000313" key="5">
    <source>
        <dbReference type="EMBL" id="KAK5579928.1"/>
    </source>
</evidence>
<comment type="caution">
    <text evidence="5">The sequence shown here is derived from an EMBL/GenBank/DDBJ whole genome shotgun (WGS) entry which is preliminary data.</text>
</comment>
<accession>A0AAN7U5C0</accession>
<dbReference type="AlphaFoldDB" id="A0AAN7U5C0"/>